<name>A0ABV5Y3J2_ARTRM</name>
<evidence type="ECO:0000313" key="2">
    <source>
        <dbReference type="EMBL" id="MFB9821550.1"/>
    </source>
</evidence>
<accession>A0ABV5Y3J2</accession>
<organism evidence="2 3">
    <name type="scientific">Arthrobacter ramosus</name>
    <dbReference type="NCBI Taxonomy" id="1672"/>
    <lineage>
        <taxon>Bacteria</taxon>
        <taxon>Bacillati</taxon>
        <taxon>Actinomycetota</taxon>
        <taxon>Actinomycetes</taxon>
        <taxon>Micrococcales</taxon>
        <taxon>Micrococcaceae</taxon>
        <taxon>Arthrobacter</taxon>
    </lineage>
</organism>
<reference evidence="2 3" key="1">
    <citation type="submission" date="2024-09" db="EMBL/GenBank/DDBJ databases">
        <authorList>
            <person name="Sun Q."/>
            <person name="Mori K."/>
        </authorList>
    </citation>
    <scope>NUCLEOTIDE SEQUENCE [LARGE SCALE GENOMIC DNA]</scope>
    <source>
        <strain evidence="2 3">JCM 1334</strain>
    </source>
</reference>
<evidence type="ECO:0000313" key="3">
    <source>
        <dbReference type="Proteomes" id="UP001589702"/>
    </source>
</evidence>
<dbReference type="RefSeq" id="WP_376940678.1">
    <property type="nucleotide sequence ID" value="NZ_JBHMBC010000036.1"/>
</dbReference>
<evidence type="ECO:0000256" key="1">
    <source>
        <dbReference type="SAM" id="MobiDB-lite"/>
    </source>
</evidence>
<dbReference type="Proteomes" id="UP001589702">
    <property type="component" value="Unassembled WGS sequence"/>
</dbReference>
<comment type="caution">
    <text evidence="2">The sequence shown here is derived from an EMBL/GenBank/DDBJ whole genome shotgun (WGS) entry which is preliminary data.</text>
</comment>
<sequence length="70" mass="7542">MPAFEAMRALRELASLADLGLVNVDTHYTVSPVVIQCVIPALALVLAMEDDFEPGPSHDPSDSQPATNHR</sequence>
<proteinExistence type="predicted"/>
<dbReference type="EMBL" id="JBHMBC010000036">
    <property type="protein sequence ID" value="MFB9821550.1"/>
    <property type="molecule type" value="Genomic_DNA"/>
</dbReference>
<feature type="region of interest" description="Disordered" evidence="1">
    <location>
        <begin position="51"/>
        <end position="70"/>
    </location>
</feature>
<keyword evidence="3" id="KW-1185">Reference proteome</keyword>
<gene>
    <name evidence="2" type="ORF">ACFFP1_18850</name>
</gene>
<protein>
    <submittedName>
        <fullName evidence="2">Uncharacterized protein</fullName>
    </submittedName>
</protein>